<organism evidence="2 3">
    <name type="scientific">Mixia osmundae (strain CBS 9802 / IAM 14324 / JCM 22182 / KY 12970)</name>
    <dbReference type="NCBI Taxonomy" id="764103"/>
    <lineage>
        <taxon>Eukaryota</taxon>
        <taxon>Fungi</taxon>
        <taxon>Dikarya</taxon>
        <taxon>Basidiomycota</taxon>
        <taxon>Pucciniomycotina</taxon>
        <taxon>Mixiomycetes</taxon>
        <taxon>Mixiales</taxon>
        <taxon>Mixiaceae</taxon>
        <taxon>Mixia</taxon>
    </lineage>
</organism>
<evidence type="ECO:0000256" key="1">
    <source>
        <dbReference type="SAM" id="MobiDB-lite"/>
    </source>
</evidence>
<dbReference type="HOGENOM" id="CLU_3175536_0_0_1"/>
<feature type="compositionally biased region" description="Basic and acidic residues" evidence="1">
    <location>
        <begin position="1"/>
        <end position="19"/>
    </location>
</feature>
<name>G7DW81_MIXOS</name>
<protein>
    <submittedName>
        <fullName evidence="2">Uncharacterized protein</fullName>
    </submittedName>
</protein>
<reference evidence="2 3" key="1">
    <citation type="journal article" date="2011" name="J. Gen. Appl. Microbiol.">
        <title>Draft genome sequencing of the enigmatic basidiomycete Mixia osmundae.</title>
        <authorList>
            <person name="Nishida H."/>
            <person name="Nagatsuka Y."/>
            <person name="Sugiyama J."/>
        </authorList>
    </citation>
    <scope>NUCLEOTIDE SEQUENCE [LARGE SCALE GENOMIC DNA]</scope>
    <source>
        <strain evidence="3">CBS 9802 / IAM 14324 / JCM 22182 / KY 12970</strain>
    </source>
</reference>
<dbReference type="Proteomes" id="UP000009131">
    <property type="component" value="Unassembled WGS sequence"/>
</dbReference>
<feature type="compositionally biased region" description="Polar residues" evidence="1">
    <location>
        <begin position="20"/>
        <end position="29"/>
    </location>
</feature>
<keyword evidence="3" id="KW-1185">Reference proteome</keyword>
<evidence type="ECO:0000313" key="3">
    <source>
        <dbReference type="Proteomes" id="UP000009131"/>
    </source>
</evidence>
<dbReference type="AlphaFoldDB" id="G7DW81"/>
<accession>G7DW81</accession>
<proteinExistence type="predicted"/>
<dbReference type="InParanoid" id="G7DW81"/>
<dbReference type="EMBL" id="BABT02000047">
    <property type="protein sequence ID" value="GAA94769.1"/>
    <property type="molecule type" value="Genomic_DNA"/>
</dbReference>
<sequence>MLRHDMGRMAWRNCKDVQQTDRQITTMPDSTAEPRANKEGQGAAEQA</sequence>
<evidence type="ECO:0000313" key="2">
    <source>
        <dbReference type="EMBL" id="GAA94769.1"/>
    </source>
</evidence>
<reference evidence="2 3" key="2">
    <citation type="journal article" date="2012" name="Open Biol.">
        <title>Characteristics of nucleosomes and linker DNA regions on the genome of the basidiomycete Mixia osmundae revealed by mono- and dinucleosome mapping.</title>
        <authorList>
            <person name="Nishida H."/>
            <person name="Kondo S."/>
            <person name="Matsumoto T."/>
            <person name="Suzuki Y."/>
            <person name="Yoshikawa H."/>
            <person name="Taylor T.D."/>
            <person name="Sugiyama J."/>
        </authorList>
    </citation>
    <scope>NUCLEOTIDE SEQUENCE [LARGE SCALE GENOMIC DNA]</scope>
    <source>
        <strain evidence="3">CBS 9802 / IAM 14324 / JCM 22182 / KY 12970</strain>
    </source>
</reference>
<comment type="caution">
    <text evidence="2">The sequence shown here is derived from an EMBL/GenBank/DDBJ whole genome shotgun (WGS) entry which is preliminary data.</text>
</comment>
<gene>
    <name evidence="2" type="primary">Mo01423</name>
    <name evidence="2" type="ORF">E5Q_01423</name>
</gene>
<feature type="region of interest" description="Disordered" evidence="1">
    <location>
        <begin position="1"/>
        <end position="47"/>
    </location>
</feature>